<evidence type="ECO:0000256" key="1">
    <source>
        <dbReference type="ARBA" id="ARBA00001526"/>
    </source>
</evidence>
<evidence type="ECO:0000313" key="5">
    <source>
        <dbReference type="EMBL" id="RVU49207.1"/>
    </source>
</evidence>
<dbReference type="OrthoDB" id="5494045at2"/>
<dbReference type="Pfam" id="PF13354">
    <property type="entry name" value="Beta-lactamase2"/>
    <property type="match status" value="1"/>
</dbReference>
<dbReference type="SUPFAM" id="SSF56601">
    <property type="entry name" value="beta-lactamase/transpeptidase-like"/>
    <property type="match status" value="1"/>
</dbReference>
<evidence type="ECO:0000259" key="4">
    <source>
        <dbReference type="Pfam" id="PF13354"/>
    </source>
</evidence>
<dbReference type="EMBL" id="SACR01000001">
    <property type="protein sequence ID" value="RVU49207.1"/>
    <property type="molecule type" value="Genomic_DNA"/>
</dbReference>
<dbReference type="InterPro" id="IPR012338">
    <property type="entry name" value="Beta-lactam/transpept-like"/>
</dbReference>
<gene>
    <name evidence="5" type="ORF">EOE66_01075</name>
</gene>
<reference evidence="5 6" key="1">
    <citation type="submission" date="2019-01" db="EMBL/GenBank/DDBJ databases">
        <authorList>
            <person name="Chen W.-M."/>
        </authorList>
    </citation>
    <scope>NUCLEOTIDE SEQUENCE [LARGE SCALE GENOMIC DNA]</scope>
    <source>
        <strain evidence="5 6">KYPY4</strain>
    </source>
</reference>
<accession>A0A437RQY9</accession>
<protein>
    <recommendedName>
        <fullName evidence="3">beta-lactamase</fullName>
        <ecNumber evidence="3">3.5.2.6</ecNumber>
    </recommendedName>
</protein>
<evidence type="ECO:0000256" key="3">
    <source>
        <dbReference type="ARBA" id="ARBA00012865"/>
    </source>
</evidence>
<keyword evidence="6" id="KW-1185">Reference proteome</keyword>
<dbReference type="InterPro" id="IPR045155">
    <property type="entry name" value="Beta-lactam_cat"/>
</dbReference>
<dbReference type="InterPro" id="IPR000871">
    <property type="entry name" value="Beta-lactam_class-A"/>
</dbReference>
<sequence>MFARRHSPMHVHPAFAEALRQAVLLQDFAATPDSAQGGAPVGQHPSIDLAVVAFPPDEPPRWANVLFSREHPQGVVAHIGREAGAVQNIEFLQDLQGPPPARESIAWAPGADWAALPWQPLQRTGAPPLAAGALRFPAPYPASLLKLLVAVGLGLAIDRGLLAGWPAALEPMITVSDNAATDACVAQLHAVGAVALLNQRLAELGLHTLQLNNTTPAGGWRNADGAGVGHIHMTAWDTVRLLWLLDAAAPPPPWLPFGMRLLGDATRGHLHAVLRHQRLDEVLSSGSLQRHEGWVRGLPDAPRFAHKTGTTDNYASDAGIVHADGAHYLVAVLSNLGRRYAAHEGCATTWRLPALGGALRGLLERWS</sequence>
<name>A0A437RQY9_9BURK</name>
<comment type="caution">
    <text evidence="5">The sequence shown here is derived from an EMBL/GenBank/DDBJ whole genome shotgun (WGS) entry which is preliminary data.</text>
</comment>
<dbReference type="GO" id="GO:0030655">
    <property type="term" value="P:beta-lactam antibiotic catabolic process"/>
    <property type="evidence" value="ECO:0007669"/>
    <property type="project" value="InterPro"/>
</dbReference>
<proteinExistence type="inferred from homology"/>
<feature type="domain" description="Beta-lactamase class A catalytic" evidence="4">
    <location>
        <begin position="169"/>
        <end position="333"/>
    </location>
</feature>
<evidence type="ECO:0000313" key="6">
    <source>
        <dbReference type="Proteomes" id="UP000285575"/>
    </source>
</evidence>
<evidence type="ECO:0000256" key="2">
    <source>
        <dbReference type="ARBA" id="ARBA00009009"/>
    </source>
</evidence>
<dbReference type="Gene3D" id="3.40.710.10">
    <property type="entry name" value="DD-peptidase/beta-lactamase superfamily"/>
    <property type="match status" value="1"/>
</dbReference>
<comment type="catalytic activity">
    <reaction evidence="1">
        <text>a beta-lactam + H2O = a substituted beta-amino acid</text>
        <dbReference type="Rhea" id="RHEA:20401"/>
        <dbReference type="ChEBI" id="CHEBI:15377"/>
        <dbReference type="ChEBI" id="CHEBI:35627"/>
        <dbReference type="ChEBI" id="CHEBI:140347"/>
        <dbReference type="EC" id="3.5.2.6"/>
    </reaction>
</comment>
<dbReference type="GO" id="GO:0046677">
    <property type="term" value="P:response to antibiotic"/>
    <property type="evidence" value="ECO:0007669"/>
    <property type="project" value="InterPro"/>
</dbReference>
<dbReference type="AlphaFoldDB" id="A0A437RQY9"/>
<dbReference type="Proteomes" id="UP000285575">
    <property type="component" value="Unassembled WGS sequence"/>
</dbReference>
<dbReference type="PANTHER" id="PTHR35333:SF3">
    <property type="entry name" value="BETA-LACTAMASE-TYPE TRANSPEPTIDASE FOLD CONTAINING PROTEIN"/>
    <property type="match status" value="1"/>
</dbReference>
<organism evidence="5 6">
    <name type="scientific">Rubrivivax rivuli</name>
    <dbReference type="NCBI Taxonomy" id="1862385"/>
    <lineage>
        <taxon>Bacteria</taxon>
        <taxon>Pseudomonadati</taxon>
        <taxon>Pseudomonadota</taxon>
        <taxon>Betaproteobacteria</taxon>
        <taxon>Burkholderiales</taxon>
        <taxon>Sphaerotilaceae</taxon>
        <taxon>Rubrivivax</taxon>
    </lineage>
</organism>
<dbReference type="PANTHER" id="PTHR35333">
    <property type="entry name" value="BETA-LACTAMASE"/>
    <property type="match status" value="1"/>
</dbReference>
<dbReference type="GO" id="GO:0008800">
    <property type="term" value="F:beta-lactamase activity"/>
    <property type="evidence" value="ECO:0007669"/>
    <property type="project" value="UniProtKB-EC"/>
</dbReference>
<dbReference type="EC" id="3.5.2.6" evidence="3"/>
<comment type="similarity">
    <text evidence="2">Belongs to the class-A beta-lactamase family.</text>
</comment>